<dbReference type="EMBL" id="JAPVOI010000002">
    <property type="protein sequence ID" value="MCZ4088741.1"/>
    <property type="molecule type" value="Genomic_DNA"/>
</dbReference>
<evidence type="ECO:0000313" key="1">
    <source>
        <dbReference type="EMBL" id="MCZ4088741.1"/>
    </source>
</evidence>
<keyword evidence="2" id="KW-1185">Reference proteome</keyword>
<sequence>MQTIDLLRSLGERGTAPEIVDPAIAELRTTYGPTKDAARLEQALFSKVNALINSFPECIADTVAAKTAKEAFEKDFEALRRASRAGLSLQIGFSGKDCANCGSRTAKPKRPKGMTVSLAPSLPPLTSSVTILARLRTQKRI</sequence>
<organism evidence="1 2">
    <name type="scientific">Sinorhizobium psoraleae</name>
    <dbReference type="NCBI Taxonomy" id="520838"/>
    <lineage>
        <taxon>Bacteria</taxon>
        <taxon>Pseudomonadati</taxon>
        <taxon>Pseudomonadota</taxon>
        <taxon>Alphaproteobacteria</taxon>
        <taxon>Hyphomicrobiales</taxon>
        <taxon>Rhizobiaceae</taxon>
        <taxon>Sinorhizobium/Ensifer group</taxon>
        <taxon>Sinorhizobium</taxon>
    </lineage>
</organism>
<evidence type="ECO:0000313" key="2">
    <source>
        <dbReference type="Proteomes" id="UP001079430"/>
    </source>
</evidence>
<accession>A0ABT4KBK2</accession>
<dbReference type="Proteomes" id="UP001079430">
    <property type="component" value="Unassembled WGS sequence"/>
</dbReference>
<dbReference type="RefSeq" id="WP_269274745.1">
    <property type="nucleotide sequence ID" value="NZ_JAPVOI010000002.1"/>
</dbReference>
<proteinExistence type="predicted"/>
<comment type="caution">
    <text evidence="1">The sequence shown here is derived from an EMBL/GenBank/DDBJ whole genome shotgun (WGS) entry which is preliminary data.</text>
</comment>
<gene>
    <name evidence="1" type="ORF">O3W52_01075</name>
</gene>
<reference evidence="1" key="1">
    <citation type="submission" date="2022-10" db="EMBL/GenBank/DDBJ databases">
        <title>Whole genome sequencing of three plant growth promoting bacteria isolated from Vachellia tortilis subsp. raddiana in Morocco.</title>
        <authorList>
            <person name="Hnini M."/>
            <person name="Zouagui R."/>
            <person name="Zouagui H."/>
            <person name="Chemao Elfihri M.-W."/>
            <person name="Ibrahimi A."/>
            <person name="Sbabou L."/>
            <person name="Aurag J."/>
        </authorList>
    </citation>
    <scope>NUCLEOTIDE SEQUENCE</scope>
    <source>
        <strain evidence="1">LMR678</strain>
    </source>
</reference>
<name>A0ABT4KBK2_9HYPH</name>
<protein>
    <submittedName>
        <fullName evidence="1">Uncharacterized protein</fullName>
    </submittedName>
</protein>